<feature type="region of interest" description="Disordered" evidence="1">
    <location>
        <begin position="1"/>
        <end position="55"/>
    </location>
</feature>
<sequence>MASAREASPVLKKRKAEDVSHEARHKHKSHHSPRESSSSQQQPSTGNDEDLITEAEVIETLRGERMTTKEFLMRFRKRIKKNERNREIITELLKKVARHNVTGDPKTRTVELKPGL</sequence>
<accession>A0A167RCM9</accession>
<dbReference type="InParanoid" id="A0A167RCM9"/>
<dbReference type="SUPFAM" id="SSF46785">
    <property type="entry name" value="Winged helix' DNA-binding domain"/>
    <property type="match status" value="1"/>
</dbReference>
<dbReference type="Proteomes" id="UP000077315">
    <property type="component" value="Unassembled WGS sequence"/>
</dbReference>
<evidence type="ECO:0000313" key="2">
    <source>
        <dbReference type="EMBL" id="OAD81349.1"/>
    </source>
</evidence>
<dbReference type="STRING" id="763407.A0A167RCM9"/>
<proteinExistence type="predicted"/>
<keyword evidence="3" id="KW-1185">Reference proteome</keyword>
<dbReference type="AlphaFoldDB" id="A0A167RCM9"/>
<dbReference type="InterPro" id="IPR036388">
    <property type="entry name" value="WH-like_DNA-bd_sf"/>
</dbReference>
<name>A0A167RCM9_PHYB8</name>
<gene>
    <name evidence="2" type="ORF">PHYBLDRAFT_157115</name>
</gene>
<protein>
    <recommendedName>
        <fullName evidence="4">Transcription initiation factor IIF subunit alpha</fullName>
    </recommendedName>
</protein>
<organism evidence="2 3">
    <name type="scientific">Phycomyces blakesleeanus (strain ATCC 8743b / DSM 1359 / FGSC 10004 / NBRC 33097 / NRRL 1555)</name>
    <dbReference type="NCBI Taxonomy" id="763407"/>
    <lineage>
        <taxon>Eukaryota</taxon>
        <taxon>Fungi</taxon>
        <taxon>Fungi incertae sedis</taxon>
        <taxon>Mucoromycota</taxon>
        <taxon>Mucoromycotina</taxon>
        <taxon>Mucoromycetes</taxon>
        <taxon>Mucorales</taxon>
        <taxon>Phycomycetaceae</taxon>
        <taxon>Phycomyces</taxon>
    </lineage>
</organism>
<dbReference type="OrthoDB" id="76676at2759"/>
<dbReference type="Gene3D" id="1.10.10.10">
    <property type="entry name" value="Winged helix-like DNA-binding domain superfamily/Winged helix DNA-binding domain"/>
    <property type="match status" value="1"/>
</dbReference>
<dbReference type="EMBL" id="KV440971">
    <property type="protein sequence ID" value="OAD81349.1"/>
    <property type="molecule type" value="Genomic_DNA"/>
</dbReference>
<dbReference type="RefSeq" id="XP_018299389.1">
    <property type="nucleotide sequence ID" value="XM_018433568.1"/>
</dbReference>
<dbReference type="GeneID" id="28994474"/>
<feature type="compositionally biased region" description="Low complexity" evidence="1">
    <location>
        <begin position="35"/>
        <end position="44"/>
    </location>
</feature>
<evidence type="ECO:0000256" key="1">
    <source>
        <dbReference type="SAM" id="MobiDB-lite"/>
    </source>
</evidence>
<dbReference type="VEuPathDB" id="FungiDB:PHYBLDRAFT_157115"/>
<evidence type="ECO:0008006" key="4">
    <source>
        <dbReference type="Google" id="ProtNLM"/>
    </source>
</evidence>
<dbReference type="InterPro" id="IPR036390">
    <property type="entry name" value="WH_DNA-bd_sf"/>
</dbReference>
<evidence type="ECO:0000313" key="3">
    <source>
        <dbReference type="Proteomes" id="UP000077315"/>
    </source>
</evidence>
<reference evidence="3" key="1">
    <citation type="submission" date="2015-06" db="EMBL/GenBank/DDBJ databases">
        <title>Expansion of signal transduction pathways in fungi by whole-genome duplication.</title>
        <authorList>
            <consortium name="DOE Joint Genome Institute"/>
            <person name="Corrochano L.M."/>
            <person name="Kuo A."/>
            <person name="Marcet-Houben M."/>
            <person name="Polaino S."/>
            <person name="Salamov A."/>
            <person name="Villalobos J.M."/>
            <person name="Alvarez M.I."/>
            <person name="Avalos J."/>
            <person name="Benito E.P."/>
            <person name="Benoit I."/>
            <person name="Burger G."/>
            <person name="Camino L.P."/>
            <person name="Canovas D."/>
            <person name="Cerda-Olmedo E."/>
            <person name="Cheng J.-F."/>
            <person name="Dominguez A."/>
            <person name="Elias M."/>
            <person name="Eslava A.P."/>
            <person name="Glaser F."/>
            <person name="Grimwood J."/>
            <person name="Gutierrez G."/>
            <person name="Heitman J."/>
            <person name="Henrissat B."/>
            <person name="Iturriaga E.A."/>
            <person name="Lang B.F."/>
            <person name="Lavin J.L."/>
            <person name="Lee S."/>
            <person name="Li W."/>
            <person name="Lindquist E."/>
            <person name="Lopez-Garcia S."/>
            <person name="Luque E.M."/>
            <person name="Marcos A.T."/>
            <person name="Martin J."/>
            <person name="McCluskey K."/>
            <person name="Medina H.R."/>
            <person name="Miralles-Duran A."/>
            <person name="Miyazaki A."/>
            <person name="Munoz-Torres E."/>
            <person name="Oguiza J.A."/>
            <person name="Ohm R."/>
            <person name="Olmedo M."/>
            <person name="Orejas M."/>
            <person name="Ortiz-Castellanos L."/>
            <person name="Pisabarro A.G."/>
            <person name="Rodriguez-Romero J."/>
            <person name="Ruiz-Herrera J."/>
            <person name="Ruiz-Vazquez R."/>
            <person name="Sanz C."/>
            <person name="Schackwitz W."/>
            <person name="Schmutz J."/>
            <person name="Shahriari M."/>
            <person name="Shelest E."/>
            <person name="Silva-Franco F."/>
            <person name="Soanes D."/>
            <person name="Syed K."/>
            <person name="Tagua V.G."/>
            <person name="Talbot N.J."/>
            <person name="Thon M."/>
            <person name="De vries R.P."/>
            <person name="Wiebenga A."/>
            <person name="Yadav J.S."/>
            <person name="Braun E.L."/>
            <person name="Baker S."/>
            <person name="Garre V."/>
            <person name="Horwitz B."/>
            <person name="Torres-Martinez S."/>
            <person name="Idnurm A."/>
            <person name="Herrera-Estrella A."/>
            <person name="Gabaldon T."/>
            <person name="Grigoriev I.V."/>
        </authorList>
    </citation>
    <scope>NUCLEOTIDE SEQUENCE [LARGE SCALE GENOMIC DNA]</scope>
    <source>
        <strain evidence="3">NRRL 1555(-)</strain>
    </source>
</reference>